<dbReference type="InterPro" id="IPR011006">
    <property type="entry name" value="CheY-like_superfamily"/>
</dbReference>
<dbReference type="PRINTS" id="PR00344">
    <property type="entry name" value="BCTRLSENSOR"/>
</dbReference>
<dbReference type="PROSITE" id="PS50110">
    <property type="entry name" value="RESPONSE_REGULATORY"/>
    <property type="match status" value="1"/>
</dbReference>
<keyword evidence="11" id="KW-1185">Reference proteome</keyword>
<keyword evidence="5 10" id="KW-0418">Kinase</keyword>
<feature type="domain" description="Response regulatory" evidence="8">
    <location>
        <begin position="516"/>
        <end position="632"/>
    </location>
</feature>
<dbReference type="CDD" id="cd00075">
    <property type="entry name" value="HATPase"/>
    <property type="match status" value="1"/>
</dbReference>
<sequence>MGRTARAAATIVSGHGLEALRPNGVLYQAQAVAPGERRVPDDPRARALLGLEGVDRHSWWHAVLAQDLDGALAGYLQFITAGESLDIQYRIQLPDGSQRWLRDRARVVERAGDGVPLRLFGVIDDVTACNSLQRRAQEASDKYRLLFDSIDAGFCVIEVLFDAAGEPEDYRFLEVNAAFEGITGIRDGVGRRMREFAGTHERHWFETYGRIARTGIPERFENSAEQLGFYYDVYAFRVGDPGLNQVGVLFTDITQRKRAEDALREDGRRKTEFIAMLAHELRNPLATITSGLQAMKLGSHGVASHPATAMMERQVGQMRRLLDDLLDINRITLGKVHLRRERCDLVQLLRQVSEAFQPHYDQQGLVLDWAWPVQPQWVKADPARLMQVFGNLLSNAAKFSNPGGRVTLSLQHDGQQAVIQVRDQGVGIEAAQLESIFELFAQVDSERNASSGGLGVGIALARQLVEMHQGQILAHSDGLGHGSTFTVCLPLDLQSSAPPALAPSEEPVPANDGVLDILLIDDNHDAADSISMVLELLGHRVTTCYSGQQGLDALAAARPDLVFTDIGMPGMDGHEVCRRMRAMSEGAPLKIVALTGWGTLEDRAQSAQAGFDYHLVKPITTAKLREALGIISGRLPA</sequence>
<dbReference type="RefSeq" id="WP_014160296.1">
    <property type="nucleotide sequence ID" value="NC_016147.2"/>
</dbReference>
<dbReference type="eggNOG" id="COG0745">
    <property type="taxonomic scope" value="Bacteria"/>
</dbReference>
<proteinExistence type="predicted"/>
<dbReference type="STRING" id="1045855.DSC_07345"/>
<dbReference type="SMART" id="SM00448">
    <property type="entry name" value="REC"/>
    <property type="match status" value="1"/>
</dbReference>
<dbReference type="SUPFAM" id="SSF55785">
    <property type="entry name" value="PYP-like sensor domain (PAS domain)"/>
    <property type="match status" value="2"/>
</dbReference>
<evidence type="ECO:0000256" key="1">
    <source>
        <dbReference type="ARBA" id="ARBA00000085"/>
    </source>
</evidence>
<dbReference type="InterPro" id="IPR004358">
    <property type="entry name" value="Sig_transdc_His_kin-like_C"/>
</dbReference>
<dbReference type="PROSITE" id="PS50109">
    <property type="entry name" value="HIS_KIN"/>
    <property type="match status" value="1"/>
</dbReference>
<keyword evidence="3 6" id="KW-0597">Phosphoprotein</keyword>
<evidence type="ECO:0000256" key="4">
    <source>
        <dbReference type="ARBA" id="ARBA00022679"/>
    </source>
</evidence>
<dbReference type="HOGENOM" id="CLU_000445_114_15_6"/>
<evidence type="ECO:0000313" key="10">
    <source>
        <dbReference type="EMBL" id="AER56120.1"/>
    </source>
</evidence>
<comment type="catalytic activity">
    <reaction evidence="1">
        <text>ATP + protein L-histidine = ADP + protein N-phospho-L-histidine.</text>
        <dbReference type="EC" id="2.7.13.3"/>
    </reaction>
</comment>
<dbReference type="eggNOG" id="COG5002">
    <property type="taxonomic scope" value="Bacteria"/>
</dbReference>
<dbReference type="FunFam" id="3.30.565.10:FF:000006">
    <property type="entry name" value="Sensor histidine kinase WalK"/>
    <property type="match status" value="1"/>
</dbReference>
<name>G7UT55_PSEUP</name>
<dbReference type="SUPFAM" id="SSF47384">
    <property type="entry name" value="Homodimeric domain of signal transducing histidine kinase"/>
    <property type="match status" value="1"/>
</dbReference>
<dbReference type="EMBL" id="CP003093">
    <property type="protein sequence ID" value="AER56120.1"/>
    <property type="molecule type" value="Genomic_DNA"/>
</dbReference>
<evidence type="ECO:0000256" key="3">
    <source>
        <dbReference type="ARBA" id="ARBA00022553"/>
    </source>
</evidence>
<reference evidence="10 11" key="1">
    <citation type="journal article" date="2012" name="J. Bacteriol.">
        <title>Complete Genome Sequence of the BTEX-Degrading Bacterium Pseudoxanthomonas spadix BD-a59.</title>
        <authorList>
            <person name="Lee S.H."/>
            <person name="Jin H.M."/>
            <person name="Lee H.J."/>
            <person name="Kim J.M."/>
            <person name="Jeon C.O."/>
        </authorList>
    </citation>
    <scope>NUCLEOTIDE SEQUENCE [LARGE SCALE GENOMIC DNA]</scope>
    <source>
        <strain evidence="10 11">BD-a59</strain>
    </source>
</reference>
<feature type="domain" description="PAC" evidence="9">
    <location>
        <begin position="85"/>
        <end position="138"/>
    </location>
</feature>
<evidence type="ECO:0000259" key="9">
    <source>
        <dbReference type="PROSITE" id="PS50113"/>
    </source>
</evidence>
<dbReference type="CDD" id="cd00082">
    <property type="entry name" value="HisKA"/>
    <property type="match status" value="1"/>
</dbReference>
<dbReference type="Pfam" id="PF00512">
    <property type="entry name" value="HisKA"/>
    <property type="match status" value="1"/>
</dbReference>
<evidence type="ECO:0000313" key="11">
    <source>
        <dbReference type="Proteomes" id="UP000005870"/>
    </source>
</evidence>
<dbReference type="GO" id="GO:0005886">
    <property type="term" value="C:plasma membrane"/>
    <property type="evidence" value="ECO:0007669"/>
    <property type="project" value="UniProtKB-ARBA"/>
</dbReference>
<dbReference type="Gene3D" id="3.30.450.20">
    <property type="entry name" value="PAS domain"/>
    <property type="match status" value="2"/>
</dbReference>
<dbReference type="InterPro" id="IPR000014">
    <property type="entry name" value="PAS"/>
</dbReference>
<dbReference type="KEGG" id="psd:DSC_07345"/>
<dbReference type="PANTHER" id="PTHR43547:SF2">
    <property type="entry name" value="HYBRID SIGNAL TRANSDUCTION HISTIDINE KINASE C"/>
    <property type="match status" value="1"/>
</dbReference>
<dbReference type="InterPro" id="IPR035965">
    <property type="entry name" value="PAS-like_dom_sf"/>
</dbReference>
<dbReference type="Gene3D" id="1.10.287.130">
    <property type="match status" value="1"/>
</dbReference>
<evidence type="ECO:0000259" key="8">
    <source>
        <dbReference type="PROSITE" id="PS50110"/>
    </source>
</evidence>
<dbReference type="SMART" id="SM00388">
    <property type="entry name" value="HisKA"/>
    <property type="match status" value="1"/>
</dbReference>
<dbReference type="Pfam" id="PF02518">
    <property type="entry name" value="HATPase_c"/>
    <property type="match status" value="1"/>
</dbReference>
<dbReference type="EC" id="2.7.13.3" evidence="2"/>
<dbReference type="InterPro" id="IPR003594">
    <property type="entry name" value="HATPase_dom"/>
</dbReference>
<dbReference type="SMART" id="SM00086">
    <property type="entry name" value="PAC"/>
    <property type="match status" value="1"/>
</dbReference>
<evidence type="ECO:0000256" key="6">
    <source>
        <dbReference type="PROSITE-ProRule" id="PRU00169"/>
    </source>
</evidence>
<dbReference type="OrthoDB" id="9768069at2"/>
<dbReference type="Pfam" id="PF13188">
    <property type="entry name" value="PAS_8"/>
    <property type="match status" value="1"/>
</dbReference>
<keyword evidence="4" id="KW-0808">Transferase</keyword>
<feature type="domain" description="Histidine kinase" evidence="7">
    <location>
        <begin position="276"/>
        <end position="493"/>
    </location>
</feature>
<dbReference type="InterPro" id="IPR005467">
    <property type="entry name" value="His_kinase_dom"/>
</dbReference>
<dbReference type="SMART" id="SM00387">
    <property type="entry name" value="HATPase_c"/>
    <property type="match status" value="1"/>
</dbReference>
<dbReference type="SUPFAM" id="SSF55874">
    <property type="entry name" value="ATPase domain of HSP90 chaperone/DNA topoisomerase II/histidine kinase"/>
    <property type="match status" value="1"/>
</dbReference>
<accession>G7UT55</accession>
<evidence type="ECO:0000256" key="5">
    <source>
        <dbReference type="ARBA" id="ARBA00022777"/>
    </source>
</evidence>
<dbReference type="InterPro" id="IPR003661">
    <property type="entry name" value="HisK_dim/P_dom"/>
</dbReference>
<dbReference type="InterPro" id="IPR001789">
    <property type="entry name" value="Sig_transdc_resp-reg_receiver"/>
</dbReference>
<dbReference type="GO" id="GO:0000155">
    <property type="term" value="F:phosphorelay sensor kinase activity"/>
    <property type="evidence" value="ECO:0007669"/>
    <property type="project" value="InterPro"/>
</dbReference>
<dbReference type="InterPro" id="IPR036097">
    <property type="entry name" value="HisK_dim/P_sf"/>
</dbReference>
<dbReference type="PANTHER" id="PTHR43547">
    <property type="entry name" value="TWO-COMPONENT HISTIDINE KINASE"/>
    <property type="match status" value="1"/>
</dbReference>
<dbReference type="InterPro" id="IPR013655">
    <property type="entry name" value="PAS_fold_3"/>
</dbReference>
<dbReference type="Pfam" id="PF08447">
    <property type="entry name" value="PAS_3"/>
    <property type="match status" value="1"/>
</dbReference>
<dbReference type="AlphaFoldDB" id="G7UT55"/>
<dbReference type="InterPro" id="IPR000700">
    <property type="entry name" value="PAS-assoc_C"/>
</dbReference>
<protein>
    <recommendedName>
        <fullName evidence="2">histidine kinase</fullName>
        <ecNumber evidence="2">2.7.13.3</ecNumber>
    </recommendedName>
</protein>
<dbReference type="Gene3D" id="3.30.565.10">
    <property type="entry name" value="Histidine kinase-like ATPase, C-terminal domain"/>
    <property type="match status" value="1"/>
</dbReference>
<dbReference type="Pfam" id="PF00072">
    <property type="entry name" value="Response_reg"/>
    <property type="match status" value="1"/>
</dbReference>
<dbReference type="PROSITE" id="PS50113">
    <property type="entry name" value="PAC"/>
    <property type="match status" value="1"/>
</dbReference>
<dbReference type="Gene3D" id="3.40.50.2300">
    <property type="match status" value="1"/>
</dbReference>
<evidence type="ECO:0000259" key="7">
    <source>
        <dbReference type="PROSITE" id="PS50109"/>
    </source>
</evidence>
<dbReference type="InterPro" id="IPR036890">
    <property type="entry name" value="HATPase_C_sf"/>
</dbReference>
<organism evidence="10 11">
    <name type="scientific">Pseudoxanthomonas spadix (strain BD-a59)</name>
    <dbReference type="NCBI Taxonomy" id="1045855"/>
    <lineage>
        <taxon>Bacteria</taxon>
        <taxon>Pseudomonadati</taxon>
        <taxon>Pseudomonadota</taxon>
        <taxon>Gammaproteobacteria</taxon>
        <taxon>Lysobacterales</taxon>
        <taxon>Lysobacteraceae</taxon>
        <taxon>Pseudoxanthomonas</taxon>
    </lineage>
</organism>
<evidence type="ECO:0000256" key="2">
    <source>
        <dbReference type="ARBA" id="ARBA00012438"/>
    </source>
</evidence>
<dbReference type="CDD" id="cd17580">
    <property type="entry name" value="REC_2_DhkD-like"/>
    <property type="match status" value="1"/>
</dbReference>
<dbReference type="SUPFAM" id="SSF52172">
    <property type="entry name" value="CheY-like"/>
    <property type="match status" value="1"/>
</dbReference>
<dbReference type="InterPro" id="IPR001610">
    <property type="entry name" value="PAC"/>
</dbReference>
<dbReference type="Proteomes" id="UP000005870">
    <property type="component" value="Chromosome"/>
</dbReference>
<feature type="modified residue" description="4-aspartylphosphate" evidence="6">
    <location>
        <position position="565"/>
    </location>
</feature>
<gene>
    <name evidence="10" type="ordered locus">DSC_07345</name>
</gene>